<dbReference type="SUPFAM" id="SSF56672">
    <property type="entry name" value="DNA/RNA polymerases"/>
    <property type="match status" value="1"/>
</dbReference>
<dbReference type="Proteomes" id="UP001151760">
    <property type="component" value="Unassembled WGS sequence"/>
</dbReference>
<sequence>PKSSQDDGFKPSSNDGKKVDEDPRKDNKCNDQEKEDNVNSTNNVNAASTFKVNAVGGKTSIKFPHDPNMPALEDYIIFRDDEDVGAEADMNNLDITIQVSPILTIRIHKDHPLDQVIGDLQSATQTRKMLKNLEEHEFEEPKKVFRNKNDEKEIVIRNKARSVAQGYTQEEGTNYEEVFAPVARMEAIRLFLAYASFKDFVVYQMDVKSAFLYRKIEEEVYVCQPPGFEDPDFPDRVYKVEKALYGLHQAPRAWYETLSTYLLDNEFQRGKIDKTLFLKRYKGDILLMSSIGELTFFLGLQMQQNKDGIFICQDKYVNEILKKFGFTKVKTTSTPIETQKSLLKDEDGEEVDVHMYRSMIGSLMYLTSSRPDIMFAVCACARYQVNQKVSRLYVVKRIFRYLKGQPKLGLWYPKDSPFDLVAYTDSDYAGASLDRKSTTEYPSLVYD</sequence>
<feature type="domain" description="Reverse transcriptase Ty1/copia-type" evidence="2">
    <location>
        <begin position="132"/>
        <end position="283"/>
    </location>
</feature>
<organism evidence="3 4">
    <name type="scientific">Tanacetum coccineum</name>
    <dbReference type="NCBI Taxonomy" id="301880"/>
    <lineage>
        <taxon>Eukaryota</taxon>
        <taxon>Viridiplantae</taxon>
        <taxon>Streptophyta</taxon>
        <taxon>Embryophyta</taxon>
        <taxon>Tracheophyta</taxon>
        <taxon>Spermatophyta</taxon>
        <taxon>Magnoliopsida</taxon>
        <taxon>eudicotyledons</taxon>
        <taxon>Gunneridae</taxon>
        <taxon>Pentapetalae</taxon>
        <taxon>asterids</taxon>
        <taxon>campanulids</taxon>
        <taxon>Asterales</taxon>
        <taxon>Asteraceae</taxon>
        <taxon>Asteroideae</taxon>
        <taxon>Anthemideae</taxon>
        <taxon>Anthemidinae</taxon>
        <taxon>Tanacetum</taxon>
    </lineage>
</organism>
<gene>
    <name evidence="3" type="ORF">Tco_1004392</name>
</gene>
<evidence type="ECO:0000259" key="2">
    <source>
        <dbReference type="Pfam" id="PF07727"/>
    </source>
</evidence>
<dbReference type="InterPro" id="IPR013103">
    <property type="entry name" value="RVT_2"/>
</dbReference>
<dbReference type="EMBL" id="BQNB010017237">
    <property type="protein sequence ID" value="GJT60859.1"/>
    <property type="molecule type" value="Genomic_DNA"/>
</dbReference>
<dbReference type="Pfam" id="PF07727">
    <property type="entry name" value="RVT_2"/>
    <property type="match status" value="2"/>
</dbReference>
<name>A0ABQ5FCX0_9ASTR</name>
<evidence type="ECO:0000256" key="1">
    <source>
        <dbReference type="SAM" id="MobiDB-lite"/>
    </source>
</evidence>
<reference evidence="3" key="2">
    <citation type="submission" date="2022-01" db="EMBL/GenBank/DDBJ databases">
        <authorList>
            <person name="Yamashiro T."/>
            <person name="Shiraishi A."/>
            <person name="Satake H."/>
            <person name="Nakayama K."/>
        </authorList>
    </citation>
    <scope>NUCLEOTIDE SEQUENCE</scope>
</reference>
<feature type="non-terminal residue" evidence="3">
    <location>
        <position position="1"/>
    </location>
</feature>
<dbReference type="PANTHER" id="PTHR11439">
    <property type="entry name" value="GAG-POL-RELATED RETROTRANSPOSON"/>
    <property type="match status" value="1"/>
</dbReference>
<accession>A0ABQ5FCX0</accession>
<feature type="region of interest" description="Disordered" evidence="1">
    <location>
        <begin position="1"/>
        <end position="44"/>
    </location>
</feature>
<protein>
    <submittedName>
        <fullName evidence="3">Ribonuclease H-like domain-containing protein</fullName>
    </submittedName>
</protein>
<reference evidence="3" key="1">
    <citation type="journal article" date="2022" name="Int. J. Mol. Sci.">
        <title>Draft Genome of Tanacetum Coccineum: Genomic Comparison of Closely Related Tanacetum-Family Plants.</title>
        <authorList>
            <person name="Yamashiro T."/>
            <person name="Shiraishi A."/>
            <person name="Nakayama K."/>
            <person name="Satake H."/>
        </authorList>
    </citation>
    <scope>NUCLEOTIDE SEQUENCE</scope>
</reference>
<feature type="domain" description="Reverse transcriptase Ty1/copia-type" evidence="2">
    <location>
        <begin position="288"/>
        <end position="337"/>
    </location>
</feature>
<dbReference type="InterPro" id="IPR043502">
    <property type="entry name" value="DNA/RNA_pol_sf"/>
</dbReference>
<dbReference type="PANTHER" id="PTHR11439:SF495">
    <property type="entry name" value="REVERSE TRANSCRIPTASE, RNA-DEPENDENT DNA POLYMERASE-RELATED"/>
    <property type="match status" value="1"/>
</dbReference>
<feature type="compositionally biased region" description="Basic and acidic residues" evidence="1">
    <location>
        <begin position="1"/>
        <end position="37"/>
    </location>
</feature>
<evidence type="ECO:0000313" key="4">
    <source>
        <dbReference type="Proteomes" id="UP001151760"/>
    </source>
</evidence>
<proteinExistence type="predicted"/>
<evidence type="ECO:0000313" key="3">
    <source>
        <dbReference type="EMBL" id="GJT60859.1"/>
    </source>
</evidence>
<keyword evidence="4" id="KW-1185">Reference proteome</keyword>
<comment type="caution">
    <text evidence="3">The sequence shown here is derived from an EMBL/GenBank/DDBJ whole genome shotgun (WGS) entry which is preliminary data.</text>
</comment>